<dbReference type="PROSITE" id="PS50157">
    <property type="entry name" value="ZINC_FINGER_C2H2_2"/>
    <property type="match status" value="6"/>
</dbReference>
<gene>
    <name evidence="9" type="ORF">ODALV1_LOCUS5651</name>
</gene>
<evidence type="ECO:0000256" key="1">
    <source>
        <dbReference type="ARBA" id="ARBA00022723"/>
    </source>
</evidence>
<keyword evidence="10" id="KW-1185">Reference proteome</keyword>
<evidence type="ECO:0000256" key="2">
    <source>
        <dbReference type="ARBA" id="ARBA00022737"/>
    </source>
</evidence>
<evidence type="ECO:0008006" key="11">
    <source>
        <dbReference type="Google" id="ProtNLM"/>
    </source>
</evidence>
<feature type="compositionally biased region" description="Acidic residues" evidence="6">
    <location>
        <begin position="14"/>
        <end position="23"/>
    </location>
</feature>
<evidence type="ECO:0000256" key="4">
    <source>
        <dbReference type="ARBA" id="ARBA00022833"/>
    </source>
</evidence>
<feature type="domain" description="C2H2-type" evidence="7">
    <location>
        <begin position="169"/>
        <end position="196"/>
    </location>
</feature>
<feature type="domain" description="C2H2-type" evidence="7">
    <location>
        <begin position="136"/>
        <end position="164"/>
    </location>
</feature>
<keyword evidence="3 5" id="KW-0863">Zinc-finger</keyword>
<dbReference type="InterPro" id="IPR036236">
    <property type="entry name" value="Znf_C2H2_sf"/>
</dbReference>
<proteinExistence type="predicted"/>
<evidence type="ECO:0000256" key="6">
    <source>
        <dbReference type="SAM" id="MobiDB-lite"/>
    </source>
</evidence>
<dbReference type="Proteomes" id="UP001642540">
    <property type="component" value="Unassembled WGS sequence"/>
</dbReference>
<sequence length="399" mass="46423">MKIIYFPTSPPTYDEGDDADVEGESPSHLEQEQTLCPSKTIEKKKLSKRTKKNESLLDSFLVEEEEEELTSGRRLRKRKNTKKIVDEDPLELSAPSSPEASWQKKKKKKAPVSHDHDDNSDPDFELPLESDHEEDLTCKICKKRFSKAFNLRAHSLTAHLKTPQEQQEHPCPICGKPFPLPSLNKKHQWTHFNAEEKEEAISRGDQPVPARYQSRFQCELCPKRFKTPGDLKRHQETVHVPIEERKELCPFCGDSFASLQRHIARVHETTEEDKKHACFVCGKRFATQQEFHNHRLVHDGKREWKCDQCPREFNLEKQLKKHKNSHLNIRRFQCQHCESAFTSKSNLTRHTRIYHGEGGSKARRPRYIRGPAKTKFRKGGSESKVQTEVHLETDDLPKL</sequence>
<dbReference type="Gene3D" id="3.30.160.60">
    <property type="entry name" value="Classic Zinc Finger"/>
    <property type="match status" value="5"/>
</dbReference>
<name>A0ABP1Q009_9HEXA</name>
<keyword evidence="4" id="KW-0862">Zinc</keyword>
<dbReference type="SMART" id="SM00355">
    <property type="entry name" value="ZnF_C2H2"/>
    <property type="match status" value="7"/>
</dbReference>
<dbReference type="InterPro" id="IPR013087">
    <property type="entry name" value="Znf_C2H2_type"/>
</dbReference>
<evidence type="ECO:0000313" key="9">
    <source>
        <dbReference type="EMBL" id="CAL8083964.1"/>
    </source>
</evidence>
<reference evidence="9 10" key="1">
    <citation type="submission" date="2024-08" db="EMBL/GenBank/DDBJ databases">
        <authorList>
            <person name="Cucini C."/>
            <person name="Frati F."/>
        </authorList>
    </citation>
    <scope>NUCLEOTIDE SEQUENCE [LARGE SCALE GENOMIC DNA]</scope>
</reference>
<evidence type="ECO:0000256" key="5">
    <source>
        <dbReference type="PROSITE-ProRule" id="PRU00042"/>
    </source>
</evidence>
<feature type="domain" description="C2H2-type" evidence="7">
    <location>
        <begin position="304"/>
        <end position="331"/>
    </location>
</feature>
<feature type="domain" description="BED-type" evidence="8">
    <location>
        <begin position="183"/>
        <end position="274"/>
    </location>
</feature>
<feature type="domain" description="C2H2-type" evidence="7">
    <location>
        <begin position="276"/>
        <end position="303"/>
    </location>
</feature>
<feature type="domain" description="C2H2-type" evidence="7">
    <location>
        <begin position="332"/>
        <end position="359"/>
    </location>
</feature>
<evidence type="ECO:0000313" key="10">
    <source>
        <dbReference type="Proteomes" id="UP001642540"/>
    </source>
</evidence>
<protein>
    <recommendedName>
        <fullName evidence="11">Zinc finger protein</fullName>
    </recommendedName>
</protein>
<feature type="domain" description="C2H2-type" evidence="7">
    <location>
        <begin position="216"/>
        <end position="244"/>
    </location>
</feature>
<dbReference type="PANTHER" id="PTHR24379:SF121">
    <property type="entry name" value="C2H2-TYPE DOMAIN-CONTAINING PROTEIN"/>
    <property type="match status" value="1"/>
</dbReference>
<dbReference type="PROSITE" id="PS00028">
    <property type="entry name" value="ZINC_FINGER_C2H2_1"/>
    <property type="match status" value="6"/>
</dbReference>
<feature type="region of interest" description="Disordered" evidence="6">
    <location>
        <begin position="1"/>
        <end position="128"/>
    </location>
</feature>
<dbReference type="PROSITE" id="PS50808">
    <property type="entry name" value="ZF_BED"/>
    <property type="match status" value="1"/>
</dbReference>
<feature type="compositionally biased region" description="Basic and acidic residues" evidence="6">
    <location>
        <begin position="379"/>
        <end position="399"/>
    </location>
</feature>
<feature type="compositionally biased region" description="Basic residues" evidence="6">
    <location>
        <begin position="361"/>
        <end position="378"/>
    </location>
</feature>
<evidence type="ECO:0000259" key="8">
    <source>
        <dbReference type="PROSITE" id="PS50808"/>
    </source>
</evidence>
<keyword evidence="1" id="KW-0479">Metal-binding</keyword>
<accession>A0ABP1Q009</accession>
<organism evidence="9 10">
    <name type="scientific">Orchesella dallaii</name>
    <dbReference type="NCBI Taxonomy" id="48710"/>
    <lineage>
        <taxon>Eukaryota</taxon>
        <taxon>Metazoa</taxon>
        <taxon>Ecdysozoa</taxon>
        <taxon>Arthropoda</taxon>
        <taxon>Hexapoda</taxon>
        <taxon>Collembola</taxon>
        <taxon>Entomobryomorpha</taxon>
        <taxon>Entomobryoidea</taxon>
        <taxon>Orchesellidae</taxon>
        <taxon>Orchesellinae</taxon>
        <taxon>Orchesella</taxon>
    </lineage>
</organism>
<feature type="region of interest" description="Disordered" evidence="6">
    <location>
        <begin position="355"/>
        <end position="399"/>
    </location>
</feature>
<dbReference type="SUPFAM" id="SSF57667">
    <property type="entry name" value="beta-beta-alpha zinc fingers"/>
    <property type="match status" value="4"/>
</dbReference>
<dbReference type="PANTHER" id="PTHR24379">
    <property type="entry name" value="KRAB AND ZINC FINGER DOMAIN-CONTAINING"/>
    <property type="match status" value="1"/>
</dbReference>
<dbReference type="Pfam" id="PF00096">
    <property type="entry name" value="zf-C2H2"/>
    <property type="match status" value="4"/>
</dbReference>
<feature type="compositionally biased region" description="Basic residues" evidence="6">
    <location>
        <begin position="73"/>
        <end position="82"/>
    </location>
</feature>
<comment type="caution">
    <text evidence="9">The sequence shown here is derived from an EMBL/GenBank/DDBJ whole genome shotgun (WGS) entry which is preliminary data.</text>
</comment>
<evidence type="ECO:0000259" key="7">
    <source>
        <dbReference type="PROSITE" id="PS50157"/>
    </source>
</evidence>
<evidence type="ECO:0000256" key="3">
    <source>
        <dbReference type="ARBA" id="ARBA00022771"/>
    </source>
</evidence>
<keyword evidence="2" id="KW-0677">Repeat</keyword>
<dbReference type="EMBL" id="CAXLJM020000017">
    <property type="protein sequence ID" value="CAL8083964.1"/>
    <property type="molecule type" value="Genomic_DNA"/>
</dbReference>
<dbReference type="InterPro" id="IPR003656">
    <property type="entry name" value="Znf_BED"/>
</dbReference>